<dbReference type="SUPFAM" id="SSF52540">
    <property type="entry name" value="P-loop containing nucleoside triphosphate hydrolases"/>
    <property type="match status" value="1"/>
</dbReference>
<dbReference type="Pfam" id="PF03567">
    <property type="entry name" value="Sulfotransfer_2"/>
    <property type="match status" value="1"/>
</dbReference>
<name>A0AAD3D6Z5_9STRA</name>
<evidence type="ECO:0000313" key="2">
    <source>
        <dbReference type="Proteomes" id="UP001054902"/>
    </source>
</evidence>
<dbReference type="EMBL" id="BLLK01000058">
    <property type="protein sequence ID" value="GFH57685.1"/>
    <property type="molecule type" value="Genomic_DNA"/>
</dbReference>
<organism evidence="1 2">
    <name type="scientific">Chaetoceros tenuissimus</name>
    <dbReference type="NCBI Taxonomy" id="426638"/>
    <lineage>
        <taxon>Eukaryota</taxon>
        <taxon>Sar</taxon>
        <taxon>Stramenopiles</taxon>
        <taxon>Ochrophyta</taxon>
        <taxon>Bacillariophyta</taxon>
        <taxon>Coscinodiscophyceae</taxon>
        <taxon>Chaetocerotophycidae</taxon>
        <taxon>Chaetocerotales</taxon>
        <taxon>Chaetocerotaceae</taxon>
        <taxon>Chaetoceros</taxon>
    </lineage>
</organism>
<proteinExistence type="predicted"/>
<dbReference type="AlphaFoldDB" id="A0AAD3D6Z5"/>
<dbReference type="GO" id="GO:0016020">
    <property type="term" value="C:membrane"/>
    <property type="evidence" value="ECO:0007669"/>
    <property type="project" value="InterPro"/>
</dbReference>
<dbReference type="Gene3D" id="3.40.50.300">
    <property type="entry name" value="P-loop containing nucleotide triphosphate hydrolases"/>
    <property type="match status" value="1"/>
</dbReference>
<reference evidence="1 2" key="1">
    <citation type="journal article" date="2021" name="Sci. Rep.">
        <title>The genome of the diatom Chaetoceros tenuissimus carries an ancient integrated fragment of an extant virus.</title>
        <authorList>
            <person name="Hongo Y."/>
            <person name="Kimura K."/>
            <person name="Takaki Y."/>
            <person name="Yoshida Y."/>
            <person name="Baba S."/>
            <person name="Kobayashi G."/>
            <person name="Nagasaki K."/>
            <person name="Hano T."/>
            <person name="Tomaru Y."/>
        </authorList>
    </citation>
    <scope>NUCLEOTIDE SEQUENCE [LARGE SCALE GENOMIC DNA]</scope>
    <source>
        <strain evidence="1 2">NIES-3715</strain>
    </source>
</reference>
<comment type="caution">
    <text evidence="1">The sequence shown here is derived from an EMBL/GenBank/DDBJ whole genome shotgun (WGS) entry which is preliminary data.</text>
</comment>
<dbReference type="InterPro" id="IPR027417">
    <property type="entry name" value="P-loop_NTPase"/>
</dbReference>
<dbReference type="Proteomes" id="UP001054902">
    <property type="component" value="Unassembled WGS sequence"/>
</dbReference>
<keyword evidence="2" id="KW-1185">Reference proteome</keyword>
<dbReference type="GO" id="GO:0008146">
    <property type="term" value="F:sulfotransferase activity"/>
    <property type="evidence" value="ECO:0007669"/>
    <property type="project" value="InterPro"/>
</dbReference>
<gene>
    <name evidence="1" type="ORF">CTEN210_14161</name>
</gene>
<accession>A0AAD3D6Z5</accession>
<sequence length="343" mass="39385">MPISKATRVKILLSGVALFAYTSFNEYEVPIQRQLSQREVPIEFVSMPRNLGAVIERAGCENGITWGSMKKLSDHELKNCKKVNNGRQRKLAKDSFVPLESFHAPPRKLKKNTEADSSDDTDESPYNEAAKKFIVVRNPYEKIASEYYDPIVGFQGDDKNKNSKVFFNEWIMSRLHNSNTADLSLKKHEKNVFEEEGHQDVRHYIAQVEYVFDKKGDRVVDYVLHYENLKQEFDELMNSLGLNVTLPPEYLEEENLKGERFTYKDMNNSTLAELNHLAGPDFDAFGYQVITGYHTPMTEDTNIASLMEGRKLFRHEDSYNPAANIGTCLKYHPMFGANCGERN</sequence>
<protein>
    <recommendedName>
        <fullName evidence="3">Sulfotransferase domain-containing protein</fullName>
    </recommendedName>
</protein>
<evidence type="ECO:0008006" key="3">
    <source>
        <dbReference type="Google" id="ProtNLM"/>
    </source>
</evidence>
<evidence type="ECO:0000313" key="1">
    <source>
        <dbReference type="EMBL" id="GFH57685.1"/>
    </source>
</evidence>
<dbReference type="InterPro" id="IPR005331">
    <property type="entry name" value="Sulfotransferase"/>
</dbReference>